<feature type="signal peptide" evidence="1">
    <location>
        <begin position="1"/>
        <end position="17"/>
    </location>
</feature>
<dbReference type="Pfam" id="PF02098">
    <property type="entry name" value="His_binding"/>
    <property type="match status" value="1"/>
</dbReference>
<dbReference type="PRINTS" id="PR01220">
    <property type="entry name" value="HISBINDING"/>
</dbReference>
<proteinExistence type="predicted"/>
<dbReference type="GO" id="GO:0043176">
    <property type="term" value="F:amine binding"/>
    <property type="evidence" value="ECO:0007669"/>
    <property type="project" value="InterPro"/>
</dbReference>
<reference evidence="2" key="1">
    <citation type="journal article" date="2016" name="Ticks Tick Borne Dis.">
        <title>De novo assembly and annotation of the salivary gland transcriptome of Rhipicephalus appendiculatus male and female ticks during blood feeding.</title>
        <authorList>
            <person name="de Castro M.H."/>
            <person name="de Klerk D."/>
            <person name="Pienaar R."/>
            <person name="Latif A.A."/>
            <person name="Rees D.J."/>
            <person name="Mans B.J."/>
        </authorList>
    </citation>
    <scope>NUCLEOTIDE SEQUENCE</scope>
    <source>
        <tissue evidence="2">Salivary glands</tissue>
    </source>
</reference>
<dbReference type="Gene3D" id="2.40.128.20">
    <property type="match status" value="1"/>
</dbReference>
<evidence type="ECO:0000256" key="1">
    <source>
        <dbReference type="SAM" id="SignalP"/>
    </source>
</evidence>
<protein>
    <submittedName>
        <fullName evidence="2">Lipocalin</fullName>
    </submittedName>
</protein>
<feature type="chain" id="PRO_5007286870" evidence="1">
    <location>
        <begin position="18"/>
        <end position="206"/>
    </location>
</feature>
<dbReference type="InterPro" id="IPR012674">
    <property type="entry name" value="Calycin"/>
</dbReference>
<dbReference type="AlphaFoldDB" id="A0A131Z760"/>
<name>A0A131Z760_RHIAP</name>
<sequence length="206" mass="22918">MQLFVLTVLVGATCVTAAPGGAESAKKPAWANEQKFGEYQRAWDTIKDVEVTYYMARSTYTNDDTFGKDFKCVTVRTTSVKEEGVSVKAEMTYINNSETGKLNIETQVVKKYGYQTPNALEYGPQVIERSGAKESTGNTQVGILVFSSPQACDIVSVNDNKDLELWVHSNFKDDIPKCCSFTFTYFTSLLQGKTEHVVYSQDDCTN</sequence>
<organism evidence="2">
    <name type="scientific">Rhipicephalus appendiculatus</name>
    <name type="common">Brown ear tick</name>
    <dbReference type="NCBI Taxonomy" id="34631"/>
    <lineage>
        <taxon>Eukaryota</taxon>
        <taxon>Metazoa</taxon>
        <taxon>Ecdysozoa</taxon>
        <taxon>Arthropoda</taxon>
        <taxon>Chelicerata</taxon>
        <taxon>Arachnida</taxon>
        <taxon>Acari</taxon>
        <taxon>Parasitiformes</taxon>
        <taxon>Ixodida</taxon>
        <taxon>Ixodoidea</taxon>
        <taxon>Ixodidae</taxon>
        <taxon>Rhipicephalinae</taxon>
        <taxon>Rhipicephalus</taxon>
        <taxon>Rhipicephalus</taxon>
    </lineage>
</organism>
<dbReference type="InterPro" id="IPR002970">
    <property type="entry name" value="Tick_his-bd"/>
</dbReference>
<dbReference type="SUPFAM" id="SSF50814">
    <property type="entry name" value="Lipocalins"/>
    <property type="match status" value="1"/>
</dbReference>
<accession>A0A131Z760</accession>
<dbReference type="EMBL" id="GEDV01001927">
    <property type="protein sequence ID" value="JAP86630.1"/>
    <property type="molecule type" value="Transcribed_RNA"/>
</dbReference>
<dbReference type="GO" id="GO:0030682">
    <property type="term" value="P:symbiont-mediated perturbation of host defenses"/>
    <property type="evidence" value="ECO:0007669"/>
    <property type="project" value="InterPro"/>
</dbReference>
<evidence type="ECO:0000313" key="2">
    <source>
        <dbReference type="EMBL" id="JAP86630.1"/>
    </source>
</evidence>
<keyword evidence="1" id="KW-0732">Signal</keyword>